<name>A0A8J4E262_9ACTN</name>
<evidence type="ECO:0000313" key="2">
    <source>
        <dbReference type="Proteomes" id="UP000612585"/>
    </source>
</evidence>
<proteinExistence type="predicted"/>
<dbReference type="Gene3D" id="1.10.10.10">
    <property type="entry name" value="Winged helix-like DNA-binding domain superfamily/Winged helix DNA-binding domain"/>
    <property type="match status" value="1"/>
</dbReference>
<accession>A0A8J4E262</accession>
<dbReference type="Pfam" id="PF12840">
    <property type="entry name" value="HTH_20"/>
    <property type="match status" value="1"/>
</dbReference>
<keyword evidence="2" id="KW-1185">Reference proteome</keyword>
<dbReference type="Proteomes" id="UP000612585">
    <property type="component" value="Unassembled WGS sequence"/>
</dbReference>
<dbReference type="InterPro" id="IPR036388">
    <property type="entry name" value="WH-like_DNA-bd_sf"/>
</dbReference>
<organism evidence="1 2">
    <name type="scientific">Virgisporangium aurantiacum</name>
    <dbReference type="NCBI Taxonomy" id="175570"/>
    <lineage>
        <taxon>Bacteria</taxon>
        <taxon>Bacillati</taxon>
        <taxon>Actinomycetota</taxon>
        <taxon>Actinomycetes</taxon>
        <taxon>Micromonosporales</taxon>
        <taxon>Micromonosporaceae</taxon>
        <taxon>Virgisporangium</taxon>
    </lineage>
</organism>
<dbReference type="RefSeq" id="WP_203999701.1">
    <property type="nucleotide sequence ID" value="NZ_BOPG01000037.1"/>
</dbReference>
<dbReference type="SUPFAM" id="SSF46785">
    <property type="entry name" value="Winged helix' DNA-binding domain"/>
    <property type="match status" value="1"/>
</dbReference>
<dbReference type="InterPro" id="IPR036390">
    <property type="entry name" value="WH_DNA-bd_sf"/>
</dbReference>
<dbReference type="AlphaFoldDB" id="A0A8J4E262"/>
<gene>
    <name evidence="1" type="ORF">Vau01_061620</name>
</gene>
<evidence type="ECO:0000313" key="1">
    <source>
        <dbReference type="EMBL" id="GIJ58646.1"/>
    </source>
</evidence>
<protein>
    <submittedName>
        <fullName evidence="1">Transcriptional regulator</fullName>
    </submittedName>
</protein>
<comment type="caution">
    <text evidence="1">The sequence shown here is derived from an EMBL/GenBank/DDBJ whole genome shotgun (WGS) entry which is preliminary data.</text>
</comment>
<sequence>MTDFDAQVERVAALGEPVRRSLYRFVVAQADPVSREQAAAGVGVAHHVAKFHLDRLESDGLLDVEYRRPPGRGGPGAGRPAKLYRRSARDVAVSLPERRYDLASRVMVEAIAAAQAGGTPVAEALGAAAKRYGETLGGQGNDVTQVLADNGYEPRAGDDGIVLTNCPFGTLAQTHTELVCGMNLDLIDGVLCGLPSTVDAHARLAPAPGRCCVVVTTG</sequence>
<reference evidence="1" key="1">
    <citation type="submission" date="2021-01" db="EMBL/GenBank/DDBJ databases">
        <title>Whole genome shotgun sequence of Virgisporangium aurantiacum NBRC 16421.</title>
        <authorList>
            <person name="Komaki H."/>
            <person name="Tamura T."/>
        </authorList>
    </citation>
    <scope>NUCLEOTIDE SEQUENCE</scope>
    <source>
        <strain evidence="1">NBRC 16421</strain>
    </source>
</reference>
<dbReference type="EMBL" id="BOPG01000037">
    <property type="protein sequence ID" value="GIJ58646.1"/>
    <property type="molecule type" value="Genomic_DNA"/>
</dbReference>